<feature type="region of interest" description="Disordered" evidence="1">
    <location>
        <begin position="1"/>
        <end position="98"/>
    </location>
</feature>
<dbReference type="GeneID" id="25978106"/>
<dbReference type="InParanoid" id="F0XDI0"/>
<keyword evidence="3" id="KW-1185">Reference proteome</keyword>
<sequence length="98" mass="10470">MASARATTPQSTHPAPTTETGNPDRKLIRGPLQPSAHNSRPSSYTQSPRPINEIMFDRQRPGPEAAVMEICSTTLPQPFVNPDAPLTHGSTATPSPAQ</sequence>
<protein>
    <submittedName>
        <fullName evidence="2">Uncharacterized protein</fullName>
    </submittedName>
</protein>
<feature type="compositionally biased region" description="Polar residues" evidence="1">
    <location>
        <begin position="88"/>
        <end position="98"/>
    </location>
</feature>
<name>F0XDI0_GROCL</name>
<organism evidence="3">
    <name type="scientific">Grosmannia clavigera (strain kw1407 / UAMH 11150)</name>
    <name type="common">Blue stain fungus</name>
    <name type="synonym">Graphiocladiella clavigera</name>
    <dbReference type="NCBI Taxonomy" id="655863"/>
    <lineage>
        <taxon>Eukaryota</taxon>
        <taxon>Fungi</taxon>
        <taxon>Dikarya</taxon>
        <taxon>Ascomycota</taxon>
        <taxon>Pezizomycotina</taxon>
        <taxon>Sordariomycetes</taxon>
        <taxon>Sordariomycetidae</taxon>
        <taxon>Ophiostomatales</taxon>
        <taxon>Ophiostomataceae</taxon>
        <taxon>Leptographium</taxon>
    </lineage>
</organism>
<evidence type="ECO:0000256" key="1">
    <source>
        <dbReference type="SAM" id="MobiDB-lite"/>
    </source>
</evidence>
<dbReference type="EMBL" id="GL629765">
    <property type="protein sequence ID" value="EFX03557.1"/>
    <property type="molecule type" value="Genomic_DNA"/>
</dbReference>
<accession>F0XDI0</accession>
<evidence type="ECO:0000313" key="3">
    <source>
        <dbReference type="Proteomes" id="UP000007796"/>
    </source>
</evidence>
<gene>
    <name evidence="2" type="ORF">CMQ_485</name>
</gene>
<evidence type="ECO:0000313" key="2">
    <source>
        <dbReference type="EMBL" id="EFX03557.1"/>
    </source>
</evidence>
<dbReference type="Proteomes" id="UP000007796">
    <property type="component" value="Unassembled WGS sequence"/>
</dbReference>
<dbReference type="OrthoDB" id="4586880at2759"/>
<dbReference type="HOGENOM" id="CLU_2333810_0_0_1"/>
<reference evidence="2 3" key="1">
    <citation type="journal article" date="2011" name="Proc. Natl. Acad. Sci. U.S.A.">
        <title>Genome and transcriptome analyses of the mountain pine beetle-fungal symbiont Grosmannia clavigera, a lodgepole pine pathogen.</title>
        <authorList>
            <person name="DiGuistini S."/>
            <person name="Wang Y."/>
            <person name="Liao N.Y."/>
            <person name="Taylor G."/>
            <person name="Tanguay P."/>
            <person name="Feau N."/>
            <person name="Henrissat B."/>
            <person name="Chan S.K."/>
            <person name="Hesse-Orce U."/>
            <person name="Alamouti S.M."/>
            <person name="Tsui C.K.M."/>
            <person name="Docking R.T."/>
            <person name="Levasseur A."/>
            <person name="Haridas S."/>
            <person name="Robertson G."/>
            <person name="Birol I."/>
            <person name="Holt R.A."/>
            <person name="Marra M.A."/>
            <person name="Hamelin R.C."/>
            <person name="Hirst M."/>
            <person name="Jones S.J.M."/>
            <person name="Bohlmann J."/>
            <person name="Breuil C."/>
        </authorList>
    </citation>
    <scope>NUCLEOTIDE SEQUENCE [LARGE SCALE GENOMIC DNA]</scope>
    <source>
        <strain evidence="3">kw1407 / UAMH 11150</strain>
    </source>
</reference>
<proteinExistence type="predicted"/>
<feature type="compositionally biased region" description="Polar residues" evidence="1">
    <location>
        <begin position="35"/>
        <end position="49"/>
    </location>
</feature>
<feature type="compositionally biased region" description="Polar residues" evidence="1">
    <location>
        <begin position="1"/>
        <end position="21"/>
    </location>
</feature>
<dbReference type="AlphaFoldDB" id="F0XDI0"/>
<dbReference type="RefSeq" id="XP_014173039.1">
    <property type="nucleotide sequence ID" value="XM_014317564.1"/>
</dbReference>